<keyword evidence="7" id="KW-1185">Reference proteome</keyword>
<evidence type="ECO:0000313" key="7">
    <source>
        <dbReference type="Proteomes" id="UP001310387"/>
    </source>
</evidence>
<name>A0ABU7Z577_9MICO</name>
<keyword evidence="4 6" id="KW-0808">Transferase</keyword>
<comment type="caution">
    <text evidence="6">The sequence shown here is derived from an EMBL/GenBank/DDBJ whole genome shotgun (WGS) entry which is preliminary data.</text>
</comment>
<evidence type="ECO:0000259" key="5">
    <source>
        <dbReference type="Pfam" id="PF00535"/>
    </source>
</evidence>
<organism evidence="6 7">
    <name type="scientific">Isoptericola haloaureus</name>
    <dbReference type="NCBI Taxonomy" id="1542902"/>
    <lineage>
        <taxon>Bacteria</taxon>
        <taxon>Bacillati</taxon>
        <taxon>Actinomycetota</taxon>
        <taxon>Actinomycetes</taxon>
        <taxon>Micrococcales</taxon>
        <taxon>Promicromonosporaceae</taxon>
        <taxon>Isoptericola</taxon>
    </lineage>
</organism>
<dbReference type="PANTHER" id="PTHR43179">
    <property type="entry name" value="RHAMNOSYLTRANSFERASE WBBL"/>
    <property type="match status" value="1"/>
</dbReference>
<dbReference type="EMBL" id="JBAGLP010000110">
    <property type="protein sequence ID" value="MEG3614435.1"/>
    <property type="molecule type" value="Genomic_DNA"/>
</dbReference>
<dbReference type="InterPro" id="IPR029044">
    <property type="entry name" value="Nucleotide-diphossugar_trans"/>
</dbReference>
<evidence type="ECO:0000256" key="2">
    <source>
        <dbReference type="ARBA" id="ARBA00006739"/>
    </source>
</evidence>
<keyword evidence="3 6" id="KW-0328">Glycosyltransferase</keyword>
<reference evidence="6" key="2">
    <citation type="submission" date="2024-02" db="EMBL/GenBank/DDBJ databases">
        <authorList>
            <person name="Prathaban M."/>
            <person name="Mythili R."/>
            <person name="Sharmila Devi N."/>
            <person name="Sobanaa M."/>
            <person name="Prathiviraj R."/>
            <person name="Selvin J."/>
        </authorList>
    </citation>
    <scope>NUCLEOTIDE SEQUENCE</scope>
    <source>
        <strain evidence="6">MP1014</strain>
    </source>
</reference>
<sequence length="311" mass="33746">MRSLVVVLSFHGAEDTLACVDSVVRGSPAHDLLVIDNGSFDGVLEQVAARWPHVETLQTGTNLGFSGGMNAGVAAGLQDGYDVVTVLNNDTLVDHGALDEVVGVAAGGGVAVSPRVLYRDDPSRTWFEGGRLDPDDGLPRHMTPHEAAAAGARDEGDPYAVDLLAGCCVTASAATWRDVGPFDERYFLDFEDSDWSMRARSGGTALLVVPRARIRHGVSRSFTGAYAYLGTYYYLRNLLLFASTWLPARQRRRLLRTRVLPAPVRDGREHGLRAGLRTGRILTDVALARLRGSYGRASVRLERRAQRWSAG</sequence>
<comment type="pathway">
    <text evidence="1">Cell wall biogenesis; cell wall polysaccharide biosynthesis.</text>
</comment>
<evidence type="ECO:0000313" key="6">
    <source>
        <dbReference type="EMBL" id="MEG3614435.1"/>
    </source>
</evidence>
<dbReference type="PANTHER" id="PTHR43179:SF12">
    <property type="entry name" value="GALACTOFURANOSYLTRANSFERASE GLFT2"/>
    <property type="match status" value="1"/>
</dbReference>
<proteinExistence type="inferred from homology"/>
<gene>
    <name evidence="6" type="ORF">V5O49_04785</name>
</gene>
<dbReference type="Proteomes" id="UP001310387">
    <property type="component" value="Unassembled WGS sequence"/>
</dbReference>
<dbReference type="RefSeq" id="WP_332901233.1">
    <property type="nucleotide sequence ID" value="NZ_JBAGLP010000110.1"/>
</dbReference>
<protein>
    <submittedName>
        <fullName evidence="6">Glycosyltransferase</fullName>
        <ecNumber evidence="6">2.4.-.-</ecNumber>
    </submittedName>
</protein>
<comment type="similarity">
    <text evidence="2">Belongs to the glycosyltransferase 2 family.</text>
</comment>
<accession>A0ABU7Z577</accession>
<dbReference type="GO" id="GO:0016757">
    <property type="term" value="F:glycosyltransferase activity"/>
    <property type="evidence" value="ECO:0007669"/>
    <property type="project" value="UniProtKB-KW"/>
</dbReference>
<evidence type="ECO:0000256" key="4">
    <source>
        <dbReference type="ARBA" id="ARBA00022679"/>
    </source>
</evidence>
<dbReference type="SUPFAM" id="SSF53448">
    <property type="entry name" value="Nucleotide-diphospho-sugar transferases"/>
    <property type="match status" value="1"/>
</dbReference>
<dbReference type="EC" id="2.4.-.-" evidence="6"/>
<feature type="domain" description="Glycosyltransferase 2-like" evidence="5">
    <location>
        <begin position="5"/>
        <end position="127"/>
    </location>
</feature>
<dbReference type="Gene3D" id="3.90.550.10">
    <property type="entry name" value="Spore Coat Polysaccharide Biosynthesis Protein SpsA, Chain A"/>
    <property type="match status" value="1"/>
</dbReference>
<reference evidence="6" key="1">
    <citation type="journal article" date="2024" name="Antonie Van Leeuwenhoek">
        <title>Isoptericola haloaureus sp. nov., a dimorphic actinobacterium isolated from mangrove sediments of southeast India, implicating biosaline agricultural significance through nitrogen fixation and salt tolerance genes.</title>
        <authorList>
            <person name="Prathaban M."/>
            <person name="Prathiviraj R."/>
            <person name="Ravichandran M."/>
            <person name="Natarajan S.D."/>
            <person name="Sobanaa M."/>
            <person name="Hari Krishna Kumar S."/>
            <person name="Chandrasekar V."/>
            <person name="Selvin J."/>
        </authorList>
    </citation>
    <scope>NUCLEOTIDE SEQUENCE</scope>
    <source>
        <strain evidence="6">MP1014</strain>
    </source>
</reference>
<evidence type="ECO:0000256" key="1">
    <source>
        <dbReference type="ARBA" id="ARBA00004776"/>
    </source>
</evidence>
<evidence type="ECO:0000256" key="3">
    <source>
        <dbReference type="ARBA" id="ARBA00022676"/>
    </source>
</evidence>
<dbReference type="InterPro" id="IPR001173">
    <property type="entry name" value="Glyco_trans_2-like"/>
</dbReference>
<dbReference type="Pfam" id="PF00535">
    <property type="entry name" value="Glycos_transf_2"/>
    <property type="match status" value="1"/>
</dbReference>